<accession>A0A1G5S258</accession>
<organism evidence="1 2">
    <name type="scientific">Acidaminobacter hydrogenoformans DSM 2784</name>
    <dbReference type="NCBI Taxonomy" id="1120920"/>
    <lineage>
        <taxon>Bacteria</taxon>
        <taxon>Bacillati</taxon>
        <taxon>Bacillota</taxon>
        <taxon>Clostridia</taxon>
        <taxon>Peptostreptococcales</taxon>
        <taxon>Acidaminobacteraceae</taxon>
        <taxon>Acidaminobacter</taxon>
    </lineage>
</organism>
<sequence length="193" mass="22085">MFNDIKNFNKNSVIDSCSVINVVSSETLFQSAKIEKCKFIITTYIEYELLKKSRGYKDKDHEIRAFELDKRIEQAIETGEILKYSLDISDLLDPLVNEHKRGKSRGELTAIILAKKFNVGLFTDDKKAQKIASDSLGVNRVESLYSLIGWLTWSGLLNDAEKESIITQHKYYFRDVSKCVEKGFVDGLMARLT</sequence>
<name>A0A1G5S258_9FIRM</name>
<evidence type="ECO:0000313" key="1">
    <source>
        <dbReference type="EMBL" id="SCZ80482.1"/>
    </source>
</evidence>
<reference evidence="1 2" key="1">
    <citation type="submission" date="2016-10" db="EMBL/GenBank/DDBJ databases">
        <authorList>
            <person name="de Groot N.N."/>
        </authorList>
    </citation>
    <scope>NUCLEOTIDE SEQUENCE [LARGE SCALE GENOMIC DNA]</scope>
    <source>
        <strain evidence="1 2">DSM 2784</strain>
    </source>
</reference>
<dbReference type="AlphaFoldDB" id="A0A1G5S258"/>
<dbReference type="STRING" id="1120920.SAMN03080599_02293"/>
<dbReference type="RefSeq" id="WP_092591608.1">
    <property type="nucleotide sequence ID" value="NZ_FMWL01000012.1"/>
</dbReference>
<dbReference type="OrthoDB" id="581665at2"/>
<evidence type="ECO:0000313" key="2">
    <source>
        <dbReference type="Proteomes" id="UP000199208"/>
    </source>
</evidence>
<dbReference type="CDD" id="cd09854">
    <property type="entry name" value="PIN_VapC-like"/>
    <property type="match status" value="1"/>
</dbReference>
<evidence type="ECO:0008006" key="3">
    <source>
        <dbReference type="Google" id="ProtNLM"/>
    </source>
</evidence>
<dbReference type="EMBL" id="FMWL01000012">
    <property type="protein sequence ID" value="SCZ80482.1"/>
    <property type="molecule type" value="Genomic_DNA"/>
</dbReference>
<protein>
    <recommendedName>
        <fullName evidence="3">PIN domain-containing protein</fullName>
    </recommendedName>
</protein>
<proteinExistence type="predicted"/>
<dbReference type="Proteomes" id="UP000199208">
    <property type="component" value="Unassembled WGS sequence"/>
</dbReference>
<gene>
    <name evidence="1" type="ORF">SAMN03080599_02293</name>
</gene>
<keyword evidence="2" id="KW-1185">Reference proteome</keyword>